<evidence type="ECO:0000256" key="1">
    <source>
        <dbReference type="PROSITE-ProRule" id="PRU00047"/>
    </source>
</evidence>
<keyword evidence="4" id="KW-0695">RNA-directed DNA polymerase</keyword>
<keyword evidence="1" id="KW-0862">Zinc</keyword>
<feature type="compositionally biased region" description="Low complexity" evidence="2">
    <location>
        <begin position="25"/>
        <end position="36"/>
    </location>
</feature>
<feature type="region of interest" description="Disordered" evidence="2">
    <location>
        <begin position="1020"/>
        <end position="1063"/>
    </location>
</feature>
<feature type="region of interest" description="Disordered" evidence="2">
    <location>
        <begin position="1"/>
        <end position="38"/>
    </location>
</feature>
<organism evidence="4 5">
    <name type="scientific">Nitzschia inconspicua</name>
    <dbReference type="NCBI Taxonomy" id="303405"/>
    <lineage>
        <taxon>Eukaryota</taxon>
        <taxon>Sar</taxon>
        <taxon>Stramenopiles</taxon>
        <taxon>Ochrophyta</taxon>
        <taxon>Bacillariophyta</taxon>
        <taxon>Bacillariophyceae</taxon>
        <taxon>Bacillariophycidae</taxon>
        <taxon>Bacillariales</taxon>
        <taxon>Bacillariaceae</taxon>
        <taxon>Nitzschia</taxon>
    </lineage>
</organism>
<proteinExistence type="predicted"/>
<feature type="domain" description="CCHC-type" evidence="3">
    <location>
        <begin position="351"/>
        <end position="365"/>
    </location>
</feature>
<evidence type="ECO:0000256" key="2">
    <source>
        <dbReference type="SAM" id="MobiDB-lite"/>
    </source>
</evidence>
<feature type="region of interest" description="Disordered" evidence="2">
    <location>
        <begin position="85"/>
        <end position="107"/>
    </location>
</feature>
<dbReference type="GO" id="GO:0003964">
    <property type="term" value="F:RNA-directed DNA polymerase activity"/>
    <property type="evidence" value="ECO:0007669"/>
    <property type="project" value="UniProtKB-KW"/>
</dbReference>
<dbReference type="PANTHER" id="PTHR11439:SF467">
    <property type="entry name" value="INTEGRASE CATALYTIC DOMAIN-CONTAINING PROTEIN"/>
    <property type="match status" value="1"/>
</dbReference>
<name>A0A9K3LN78_9STRA</name>
<dbReference type="GO" id="GO:0008270">
    <property type="term" value="F:zinc ion binding"/>
    <property type="evidence" value="ECO:0007669"/>
    <property type="project" value="UniProtKB-KW"/>
</dbReference>
<feature type="compositionally biased region" description="Acidic residues" evidence="2">
    <location>
        <begin position="943"/>
        <end position="953"/>
    </location>
</feature>
<evidence type="ECO:0000313" key="4">
    <source>
        <dbReference type="EMBL" id="KAG7364899.1"/>
    </source>
</evidence>
<dbReference type="InterPro" id="IPR001878">
    <property type="entry name" value="Znf_CCHC"/>
</dbReference>
<evidence type="ECO:0000313" key="5">
    <source>
        <dbReference type="Proteomes" id="UP000693970"/>
    </source>
</evidence>
<accession>A0A9K3LN78</accession>
<feature type="compositionally biased region" description="Acidic residues" evidence="2">
    <location>
        <begin position="960"/>
        <end position="974"/>
    </location>
</feature>
<dbReference type="GO" id="GO:0003676">
    <property type="term" value="F:nucleic acid binding"/>
    <property type="evidence" value="ECO:0007669"/>
    <property type="project" value="InterPro"/>
</dbReference>
<keyword evidence="1" id="KW-0479">Metal-binding</keyword>
<dbReference type="Pfam" id="PF07727">
    <property type="entry name" value="RVT_2"/>
    <property type="match status" value="1"/>
</dbReference>
<dbReference type="PANTHER" id="PTHR11439">
    <property type="entry name" value="GAG-POL-RELATED RETROTRANSPOSON"/>
    <property type="match status" value="1"/>
</dbReference>
<dbReference type="CDD" id="cd09272">
    <property type="entry name" value="RNase_HI_RT_Ty1"/>
    <property type="match status" value="1"/>
</dbReference>
<dbReference type="Proteomes" id="UP000693970">
    <property type="component" value="Unassembled WGS sequence"/>
</dbReference>
<dbReference type="EMBL" id="JAGRRH010000009">
    <property type="protein sequence ID" value="KAG7364899.1"/>
    <property type="molecule type" value="Genomic_DNA"/>
</dbReference>
<keyword evidence="5" id="KW-1185">Reference proteome</keyword>
<evidence type="ECO:0000259" key="3">
    <source>
        <dbReference type="PROSITE" id="PS50158"/>
    </source>
</evidence>
<keyword evidence="4" id="KW-0808">Transferase</keyword>
<keyword evidence="4" id="KW-0548">Nucleotidyltransferase</keyword>
<dbReference type="OrthoDB" id="1113209at2759"/>
<dbReference type="PROSITE" id="PS50158">
    <property type="entry name" value="ZF_CCHC"/>
    <property type="match status" value="1"/>
</dbReference>
<protein>
    <submittedName>
        <fullName evidence="4">Reverse transcriptase RNA-dependent DNA polymerase</fullName>
    </submittedName>
</protein>
<feature type="region of interest" description="Disordered" evidence="2">
    <location>
        <begin position="943"/>
        <end position="978"/>
    </location>
</feature>
<comment type="caution">
    <text evidence="4">The sequence shown here is derived from an EMBL/GenBank/DDBJ whole genome shotgun (WGS) entry which is preliminary data.</text>
</comment>
<reference evidence="4" key="2">
    <citation type="submission" date="2021-04" db="EMBL/GenBank/DDBJ databases">
        <authorList>
            <person name="Podell S."/>
        </authorList>
    </citation>
    <scope>NUCLEOTIDE SEQUENCE</scope>
    <source>
        <strain evidence="4">Hildebrandi</strain>
    </source>
</reference>
<feature type="compositionally biased region" description="Acidic residues" evidence="2">
    <location>
        <begin position="1020"/>
        <end position="1033"/>
    </location>
</feature>
<keyword evidence="1" id="KW-0863">Zinc-finger</keyword>
<dbReference type="InterPro" id="IPR013103">
    <property type="entry name" value="RVT_2"/>
</dbReference>
<feature type="compositionally biased region" description="Basic residues" evidence="2">
    <location>
        <begin position="7"/>
        <end position="24"/>
    </location>
</feature>
<sequence length="1648" mass="188536">MSGRGRGSYRGRGRYGRGNNRTHKTNFNGTNKKTTTSNLYDLNSASKSTNNFEEVNRNVLTNIRKVYGTLVHQALVDRKHIDFNDSKMKPQRQTSTATDPDTKASEEAEYDTDFKAAIAQYAKDKAAYNDKMGKVIAVLWAQCTRELQVKIEERADYTTHIKDDAIALMNAIEEHAMGYDKSKLKLEIIGDAIRNLFMIRQKEEEELISYYERFKSATKLLKRHFGGQINITSLIDDMKKNNPTMDEKDIQTEEWNRFLALYFIERSDHDKYGVFIEGLKSQETMGHTQFPKTIEEARAILSARTFEDKYKEKLSKKKSSASNKSQSNQEFKTDHTSVMSEITLAQTEGVCYCCGKKGHLSSKCRFKDKPKSEWHMNKAKEIQNLMKHASENTTAESETIVELPAQTTQQSSGNSVASSYNDIYQWAIQHLQVGAVADTTTQVSMSQVQEPLDLRKVLLLDNQSTCHHLCNPDFAANIREVLQTLLLQSSGGTTKTNFQSDLLPEIIPKVKTWFDINGMANIISFALIREQHNVTYDPVRDVFLIDTGEKILDFKKSPEGLYYYKPEITKKTTLLQSVEENKSFYSNQQLERAKRARELLHTLGFPSVADLKRIIKMNSIKDCPVTVDDINLAEKIYGPDVATIKGKATRTRPIPVVNDIIEIPKELIAAQHDVEMSIDTLFVNSMPFLATISHNIKYRTCNFVPSRRMMDYRSVLAKVVLLYTNAGFTIKMIHADSEYRAVLEYFKNSSNKIDYNLATANEHVPQAERNIRTIKERVRATYHSLPFKAIPKLFIKELMAETANKLNFFPPKNGVSEYYSPREILSHQRLDYTKNCTIPQFSYVQAYDEPEPRNSQAARSLDCIYLRPVNNLQGGHVLYHFGTKGTITRRKVKVIPITASVIEAVERLAKADGIKSLVLHNKDGTIFYDSSWIAGVDHTQNEDYDNIYDDSDYESSGSETDVDLEPDYDAEQDNYDEHGDSQENLIQEELSYADQSIDDEDIDEEGDGIDQLDLIFQENNEDEEEEAQNEETEHDAISEGSLRRSSRQSHVSDRLQSYREQTGKNYSQRHYEVLNYDLQDARVIAMIMLYQRDNTYAIEYANVTTYSLKTAIKKFGMRATKAAHKEMKQLHDRDCWEPIHPKDLKDIEMKRALRTIFFITQKSNGDIKGRTCADGSVQRNWIGRDEVSSPTVSTESIILTGMIEAHEKRDVGTCDIPNAFVQTHLDKHDKDGNRTIMKLEGPLVQILCEIDPTYTKYLIKVKGQKVLYVHLIKALYGMLVSAMLFYKKLKQDLIVYGFEINPYDPCVANKMVNGKQLTVTWHVDDLKVSHIQPSVVTEFMQWVKTMYGKIGEVKITRGKVHEYLGMKLIYNSNGSLTIDMSDYIQSMIDTFPSKELEGKSVSSPWNDNLFKVTKGSNKLEKKKAEQFHTTTAQGLFACKRARPDINPVIAFLTTRVKEPTQEDWMKLVRMMKYLLKTKLDSLTLKLSNDMIIKWYVDAAFAVHPDMKSQTGFTAIFGQGAPICTSRKQILNTRSSTEAELVGADDAAGPMLWTMRFMHSQGYKIKTVLYQDNKAAILMETNGRASAGKRSRHIDIRYFFIYDMKEKGLVKIHYCPTDKMIADYMTKPLHGNKFSKFRKIIMGQQNLDT</sequence>
<gene>
    <name evidence="4" type="ORF">IV203_038102</name>
</gene>
<feature type="region of interest" description="Disordered" evidence="2">
    <location>
        <begin position="314"/>
        <end position="335"/>
    </location>
</feature>
<reference evidence="4" key="1">
    <citation type="journal article" date="2021" name="Sci. Rep.">
        <title>Diploid genomic architecture of Nitzschia inconspicua, an elite biomass production diatom.</title>
        <authorList>
            <person name="Oliver A."/>
            <person name="Podell S."/>
            <person name="Pinowska A."/>
            <person name="Traller J.C."/>
            <person name="Smith S.R."/>
            <person name="McClure R."/>
            <person name="Beliaev A."/>
            <person name="Bohutskyi P."/>
            <person name="Hill E.A."/>
            <person name="Rabines A."/>
            <person name="Zheng H."/>
            <person name="Allen L.Z."/>
            <person name="Kuo A."/>
            <person name="Grigoriev I.V."/>
            <person name="Allen A.E."/>
            <person name="Hazlebeck D."/>
            <person name="Allen E.E."/>
        </authorList>
    </citation>
    <scope>NUCLEOTIDE SEQUENCE</scope>
    <source>
        <strain evidence="4">Hildebrandi</strain>
    </source>
</reference>